<comment type="caution">
    <text evidence="6">The sequence shown here is derived from an EMBL/GenBank/DDBJ whole genome shotgun (WGS) entry which is preliminary data.</text>
</comment>
<reference evidence="6 7" key="1">
    <citation type="journal article" date="2016" name="Nat. Commun.">
        <title>Thousands of microbial genomes shed light on interconnected biogeochemical processes in an aquifer system.</title>
        <authorList>
            <person name="Anantharaman K."/>
            <person name="Brown C.T."/>
            <person name="Hug L.A."/>
            <person name="Sharon I."/>
            <person name="Castelle C.J."/>
            <person name="Probst A.J."/>
            <person name="Thomas B.C."/>
            <person name="Singh A."/>
            <person name="Wilkins M.J."/>
            <person name="Karaoz U."/>
            <person name="Brodie E.L."/>
            <person name="Williams K.H."/>
            <person name="Hubbard S.S."/>
            <person name="Banfield J.F."/>
        </authorList>
    </citation>
    <scope>NUCLEOTIDE SEQUENCE [LARGE SCALE GENOMIC DNA]</scope>
</reference>
<dbReference type="Proteomes" id="UP000177573">
    <property type="component" value="Unassembled WGS sequence"/>
</dbReference>
<evidence type="ECO:0000259" key="5">
    <source>
        <dbReference type="Pfam" id="PF01555"/>
    </source>
</evidence>
<evidence type="ECO:0000313" key="6">
    <source>
        <dbReference type="EMBL" id="OGZ15613.1"/>
    </source>
</evidence>
<dbReference type="InterPro" id="IPR002941">
    <property type="entry name" value="DNA_methylase_N4/N6"/>
</dbReference>
<dbReference type="STRING" id="1798667.A3J08_00240"/>
<dbReference type="SUPFAM" id="SSF53335">
    <property type="entry name" value="S-adenosyl-L-methionine-dependent methyltransferases"/>
    <property type="match status" value="1"/>
</dbReference>
<comment type="similarity">
    <text evidence="1">Belongs to the N(4)/N(6)-methyltransferase family.</text>
</comment>
<keyword evidence="3" id="KW-0808">Transferase</keyword>
<keyword evidence="2" id="KW-0489">Methyltransferase</keyword>
<evidence type="ECO:0000256" key="1">
    <source>
        <dbReference type="ARBA" id="ARBA00006594"/>
    </source>
</evidence>
<feature type="domain" description="DNA methylase N-4/N-6" evidence="5">
    <location>
        <begin position="88"/>
        <end position="406"/>
    </location>
</feature>
<dbReference type="PRINTS" id="PR00506">
    <property type="entry name" value="D21N6MTFRASE"/>
</dbReference>
<sequence>MSKKDYSTWTKEQFVDEVARLRKRKKYGLVWEDKPEDVVEQCKTELPVLKEVKSKAIAKDKNGLVNILIEGDNYHALSVLNYTHKGKIDVIYIDPPYNTGARDWKYNNNFVDINDGYRHSKWLSMMKNRLGLAKNLLKRNGVLIITIDDNEFCTLGLLLDEIFPSKERAIVVIKYNPAGTARSGFSRMHEYAIFLLNRGQEIEKKPAPLDIRDQNLRRHGSGANRKDNPTMFYPIWVDKKTLKIIGVGEVPPARFHPKSQTVECKNYYEVWPLDDNEKEKRWYYGKERVKTNGTNELTAKWVRERLHIYFHTDNASEQKYPSVWIGSEYDAGAHGGSLVRDIVGKEFPFPKSLYAVKDCLKAIIKSNKKAIVLDFFAGSGTTGHATVLLNKEDGGNRRFILCTNNENNIATDVCYPRIKAAIDGHKDYRDITGIPSNLKYFRTAFVGAEPNDKNKEALTKQATEMLCMREDTFEPVKDTETVKIFKNSNQHTGIVFDEDAIPSLKKEIAKIGGAWSVYIFSLGDDTFEDEFEDMKEKITVAPIPEAILRVYRRLFKP</sequence>
<evidence type="ECO:0000256" key="2">
    <source>
        <dbReference type="ARBA" id="ARBA00022603"/>
    </source>
</evidence>
<proteinExistence type="inferred from homology"/>
<dbReference type="PROSITE" id="PS00092">
    <property type="entry name" value="N6_MTASE"/>
    <property type="match status" value="1"/>
</dbReference>
<evidence type="ECO:0000256" key="3">
    <source>
        <dbReference type="ARBA" id="ARBA00022679"/>
    </source>
</evidence>
<protein>
    <recommendedName>
        <fullName evidence="5">DNA methylase N-4/N-6 domain-containing protein</fullName>
    </recommendedName>
</protein>
<organism evidence="6 7">
    <name type="scientific">Candidatus Lloydbacteria bacterium RIFCSPLOWO2_02_FULL_51_11</name>
    <dbReference type="NCBI Taxonomy" id="1798667"/>
    <lineage>
        <taxon>Bacteria</taxon>
        <taxon>Candidatus Lloydiibacteriota</taxon>
    </lineage>
</organism>
<dbReference type="GO" id="GO:0032259">
    <property type="term" value="P:methylation"/>
    <property type="evidence" value="ECO:0007669"/>
    <property type="project" value="UniProtKB-KW"/>
</dbReference>
<dbReference type="Pfam" id="PF01555">
    <property type="entry name" value="N6_N4_Mtase"/>
    <property type="match status" value="1"/>
</dbReference>
<dbReference type="InterPro" id="IPR002052">
    <property type="entry name" value="DNA_methylase_N6_adenine_CS"/>
</dbReference>
<dbReference type="GO" id="GO:0003677">
    <property type="term" value="F:DNA binding"/>
    <property type="evidence" value="ECO:0007669"/>
    <property type="project" value="InterPro"/>
</dbReference>
<dbReference type="EMBL" id="MHLR01000008">
    <property type="protein sequence ID" value="OGZ15613.1"/>
    <property type="molecule type" value="Genomic_DNA"/>
</dbReference>
<name>A0A1G2DQ20_9BACT</name>
<accession>A0A1G2DQ20</accession>
<dbReference type="InterPro" id="IPR029063">
    <property type="entry name" value="SAM-dependent_MTases_sf"/>
</dbReference>
<dbReference type="Gene3D" id="3.40.50.150">
    <property type="entry name" value="Vaccinia Virus protein VP39"/>
    <property type="match status" value="1"/>
</dbReference>
<keyword evidence="4" id="KW-0949">S-adenosyl-L-methionine</keyword>
<dbReference type="InterPro" id="IPR002295">
    <property type="entry name" value="N4/N6-MTase_EcoPI_Mod-like"/>
</dbReference>
<dbReference type="AlphaFoldDB" id="A0A1G2DQ20"/>
<dbReference type="GO" id="GO:0008170">
    <property type="term" value="F:N-methyltransferase activity"/>
    <property type="evidence" value="ECO:0007669"/>
    <property type="project" value="InterPro"/>
</dbReference>
<evidence type="ECO:0000256" key="4">
    <source>
        <dbReference type="ARBA" id="ARBA00022691"/>
    </source>
</evidence>
<gene>
    <name evidence="6" type="ORF">A3J08_00240</name>
</gene>
<evidence type="ECO:0000313" key="7">
    <source>
        <dbReference type="Proteomes" id="UP000177573"/>
    </source>
</evidence>